<evidence type="ECO:0008006" key="11">
    <source>
        <dbReference type="Google" id="ProtNLM"/>
    </source>
</evidence>
<dbReference type="PANTHER" id="PTHR33908">
    <property type="entry name" value="MANNOSYLTRANSFERASE YKCB-RELATED"/>
    <property type="match status" value="1"/>
</dbReference>
<keyword evidence="6 8" id="KW-1133">Transmembrane helix</keyword>
<comment type="subcellular location">
    <subcellularLocation>
        <location evidence="1">Cell membrane</location>
        <topology evidence="1">Multi-pass membrane protein</topology>
    </subcellularLocation>
</comment>
<dbReference type="KEGG" id="nsn:EXE58_12215"/>
<feature type="transmembrane region" description="Helical" evidence="8">
    <location>
        <begin position="206"/>
        <end position="227"/>
    </location>
</feature>
<proteinExistence type="predicted"/>
<dbReference type="PANTHER" id="PTHR33908:SF11">
    <property type="entry name" value="MEMBRANE PROTEIN"/>
    <property type="match status" value="1"/>
</dbReference>
<keyword evidence="2" id="KW-1003">Cell membrane</keyword>
<dbReference type="GO" id="GO:0005886">
    <property type="term" value="C:plasma membrane"/>
    <property type="evidence" value="ECO:0007669"/>
    <property type="project" value="UniProtKB-SubCell"/>
</dbReference>
<evidence type="ECO:0000256" key="3">
    <source>
        <dbReference type="ARBA" id="ARBA00022676"/>
    </source>
</evidence>
<keyword evidence="7 8" id="KW-0472">Membrane</keyword>
<evidence type="ECO:0000313" key="10">
    <source>
        <dbReference type="Proteomes" id="UP000294853"/>
    </source>
</evidence>
<feature type="transmembrane region" description="Helical" evidence="8">
    <location>
        <begin position="294"/>
        <end position="314"/>
    </location>
</feature>
<feature type="transmembrane region" description="Helical" evidence="8">
    <location>
        <begin position="180"/>
        <end position="199"/>
    </location>
</feature>
<dbReference type="GO" id="GO:0016763">
    <property type="term" value="F:pentosyltransferase activity"/>
    <property type="evidence" value="ECO:0007669"/>
    <property type="project" value="TreeGrafter"/>
</dbReference>
<keyword evidence="4" id="KW-0808">Transferase</keyword>
<dbReference type="RefSeq" id="WP_135268145.1">
    <property type="nucleotide sequence ID" value="NZ_CP038436.1"/>
</dbReference>
<keyword evidence="10" id="KW-1185">Reference proteome</keyword>
<evidence type="ECO:0000256" key="2">
    <source>
        <dbReference type="ARBA" id="ARBA00022475"/>
    </source>
</evidence>
<organism evidence="9 10">
    <name type="scientific">Nocardioides seonyuensis</name>
    <dbReference type="NCBI Taxonomy" id="2518371"/>
    <lineage>
        <taxon>Bacteria</taxon>
        <taxon>Bacillati</taxon>
        <taxon>Actinomycetota</taxon>
        <taxon>Actinomycetes</taxon>
        <taxon>Propionibacteriales</taxon>
        <taxon>Nocardioidaceae</taxon>
        <taxon>Nocardioides</taxon>
    </lineage>
</organism>
<name>A0A4P7IFT8_9ACTN</name>
<feature type="transmembrane region" description="Helical" evidence="8">
    <location>
        <begin position="71"/>
        <end position="92"/>
    </location>
</feature>
<evidence type="ECO:0000256" key="7">
    <source>
        <dbReference type="ARBA" id="ARBA00023136"/>
    </source>
</evidence>
<dbReference type="InterPro" id="IPR050297">
    <property type="entry name" value="LipidA_mod_glycosyltrf_83"/>
</dbReference>
<feature type="transmembrane region" description="Helical" evidence="8">
    <location>
        <begin position="320"/>
        <end position="341"/>
    </location>
</feature>
<sequence length="508" mass="54289">MPRLVWVAACLAALGRFPSVMWPLRPDEAGFLLVAQTWDPGPESVYGHYFVDRHPLIIAVVRLADWVGGPYFLRLVGALGCSLLVLAVAAAAREITRHAGLTRPGAARRVEGWTAVVTAALVVNAEIDAISTKGELLGIPLVAAACWLSLRAARTRSSATAFVGGLVAVTAMGMKQNLVGGLAFGGVVLIGSLLAGHLTGRAFARLALAASAGALVPVVATITWALWAGVRLETLSYTVIGFRSDAAAVIARQENEGATERMGILLIVFIATGMALATAWFLARLPGLLRRLPVPAAAVLVMLVVDGAGVILSGSYWLPYLLVLVPALGLATACALSGDLLEERPAVPRLSKVVVGFVALTSVMSLVGFVGWWEPGRTAVEVETGRAIADAARPGDTLTVFGGRADIQWASGLPSPYSHLWSLPMRTLDLGYDDLRDLLTGTTPPTWVVEVVRPDTWTELGVRPIEQNLLRKYELVTTACDQHRIYHLNTVEDLDLDIECGRDFRFIW</sequence>
<keyword evidence="3" id="KW-0328">Glycosyltransferase</keyword>
<evidence type="ECO:0000256" key="5">
    <source>
        <dbReference type="ARBA" id="ARBA00022692"/>
    </source>
</evidence>
<feature type="transmembrane region" description="Helical" evidence="8">
    <location>
        <begin position="262"/>
        <end position="282"/>
    </location>
</feature>
<protein>
    <recommendedName>
        <fullName evidence="11">Glycosyltransferase RgtA/B/C/D-like domain-containing protein</fullName>
    </recommendedName>
</protein>
<evidence type="ECO:0000256" key="6">
    <source>
        <dbReference type="ARBA" id="ARBA00022989"/>
    </source>
</evidence>
<reference evidence="9 10" key="1">
    <citation type="submission" date="2019-03" db="EMBL/GenBank/DDBJ databases">
        <title>Three New Species of Nocardioides, Nocardioides euryhalodurans sp. nov., Nocardioides seonyuensis sp. nov. and Nocardioides eburneoflavus sp. nov. Iolated from Soil.</title>
        <authorList>
            <person name="Roh S.G."/>
            <person name="Lee C."/>
            <person name="Kim M.-K."/>
            <person name="Kim S.B."/>
        </authorList>
    </citation>
    <scope>NUCLEOTIDE SEQUENCE [LARGE SCALE GENOMIC DNA]</scope>
    <source>
        <strain evidence="9 10">MMS17-SY207-3</strain>
    </source>
</reference>
<evidence type="ECO:0000256" key="1">
    <source>
        <dbReference type="ARBA" id="ARBA00004651"/>
    </source>
</evidence>
<evidence type="ECO:0000256" key="4">
    <source>
        <dbReference type="ARBA" id="ARBA00022679"/>
    </source>
</evidence>
<keyword evidence="5 8" id="KW-0812">Transmembrane</keyword>
<dbReference type="GO" id="GO:0009103">
    <property type="term" value="P:lipopolysaccharide biosynthetic process"/>
    <property type="evidence" value="ECO:0007669"/>
    <property type="project" value="UniProtKB-ARBA"/>
</dbReference>
<gene>
    <name evidence="9" type="ORF">EXE58_12215</name>
</gene>
<dbReference type="OrthoDB" id="3778591at2"/>
<dbReference type="Proteomes" id="UP000294853">
    <property type="component" value="Chromosome"/>
</dbReference>
<feature type="transmembrane region" description="Helical" evidence="8">
    <location>
        <begin position="353"/>
        <end position="373"/>
    </location>
</feature>
<dbReference type="AlphaFoldDB" id="A0A4P7IFT8"/>
<accession>A0A4P7IFT8</accession>
<evidence type="ECO:0000313" key="9">
    <source>
        <dbReference type="EMBL" id="QBX56154.1"/>
    </source>
</evidence>
<dbReference type="EMBL" id="CP038436">
    <property type="protein sequence ID" value="QBX56154.1"/>
    <property type="molecule type" value="Genomic_DNA"/>
</dbReference>
<evidence type="ECO:0000256" key="8">
    <source>
        <dbReference type="SAM" id="Phobius"/>
    </source>
</evidence>